<dbReference type="AlphaFoldDB" id="A0A8J2N971"/>
<feature type="compositionally biased region" description="Polar residues" evidence="1">
    <location>
        <begin position="17"/>
        <end position="27"/>
    </location>
</feature>
<accession>A0A8J2N971</accession>
<evidence type="ECO:0000256" key="1">
    <source>
        <dbReference type="SAM" id="MobiDB-lite"/>
    </source>
</evidence>
<proteinExistence type="predicted"/>
<dbReference type="EMBL" id="CAJSTJ010000122">
    <property type="protein sequence ID" value="CAG7558096.1"/>
    <property type="molecule type" value="Genomic_DNA"/>
</dbReference>
<evidence type="ECO:0000313" key="3">
    <source>
        <dbReference type="Proteomes" id="UP000693738"/>
    </source>
</evidence>
<protein>
    <submittedName>
        <fullName evidence="2">Uncharacterized protein</fullName>
    </submittedName>
</protein>
<name>A0A8J2N971_FUSEQ</name>
<gene>
    <name evidence="2" type="ORF">FEQUK3_LOCUS3894</name>
</gene>
<organism evidence="2 3">
    <name type="scientific">Fusarium equiseti</name>
    <name type="common">Fusarium scirpi</name>
    <dbReference type="NCBI Taxonomy" id="61235"/>
    <lineage>
        <taxon>Eukaryota</taxon>
        <taxon>Fungi</taxon>
        <taxon>Dikarya</taxon>
        <taxon>Ascomycota</taxon>
        <taxon>Pezizomycotina</taxon>
        <taxon>Sordariomycetes</taxon>
        <taxon>Hypocreomycetidae</taxon>
        <taxon>Hypocreales</taxon>
        <taxon>Nectriaceae</taxon>
        <taxon>Fusarium</taxon>
        <taxon>Fusarium incarnatum-equiseti species complex</taxon>
    </lineage>
</organism>
<feature type="region of interest" description="Disordered" evidence="1">
    <location>
        <begin position="10"/>
        <end position="29"/>
    </location>
</feature>
<sequence length="101" mass="11683">MEQFLRALALAEDESSPEGQQLDQPRLSTRMRDSWESGRFWFDYAARKSFDLDVVYWAVLHDGLSGVELLDAEARKGMGPFIEKKMEQLEAYKEECAARFS</sequence>
<reference evidence="2" key="1">
    <citation type="submission" date="2021-05" db="EMBL/GenBank/DDBJ databases">
        <authorList>
            <person name="Khan N."/>
        </authorList>
    </citation>
    <scope>NUCLEOTIDE SEQUENCE</scope>
</reference>
<evidence type="ECO:0000313" key="2">
    <source>
        <dbReference type="EMBL" id="CAG7558096.1"/>
    </source>
</evidence>
<comment type="caution">
    <text evidence="2">The sequence shown here is derived from an EMBL/GenBank/DDBJ whole genome shotgun (WGS) entry which is preliminary data.</text>
</comment>
<dbReference type="Proteomes" id="UP000693738">
    <property type="component" value="Unassembled WGS sequence"/>
</dbReference>